<reference evidence="7 8" key="1">
    <citation type="submission" date="2023-11" db="EMBL/GenBank/DDBJ databases">
        <authorList>
            <person name="Okamura Y."/>
        </authorList>
    </citation>
    <scope>NUCLEOTIDE SEQUENCE [LARGE SCALE GENOMIC DNA]</scope>
</reference>
<dbReference type="Gene3D" id="3.40.525.10">
    <property type="entry name" value="CRAL-TRIO lipid binding domain"/>
    <property type="match status" value="1"/>
</dbReference>
<keyword evidence="4" id="KW-0539">Nucleus</keyword>
<dbReference type="CDD" id="cd00170">
    <property type="entry name" value="SEC14"/>
    <property type="match status" value="1"/>
</dbReference>
<organism evidence="7 8">
    <name type="scientific">Leptosia nina</name>
    <dbReference type="NCBI Taxonomy" id="320188"/>
    <lineage>
        <taxon>Eukaryota</taxon>
        <taxon>Metazoa</taxon>
        <taxon>Ecdysozoa</taxon>
        <taxon>Arthropoda</taxon>
        <taxon>Hexapoda</taxon>
        <taxon>Insecta</taxon>
        <taxon>Pterygota</taxon>
        <taxon>Neoptera</taxon>
        <taxon>Endopterygota</taxon>
        <taxon>Lepidoptera</taxon>
        <taxon>Glossata</taxon>
        <taxon>Ditrysia</taxon>
        <taxon>Papilionoidea</taxon>
        <taxon>Pieridae</taxon>
        <taxon>Pierinae</taxon>
        <taxon>Leptosia</taxon>
    </lineage>
</organism>
<feature type="compositionally biased region" description="Acidic residues" evidence="5">
    <location>
        <begin position="427"/>
        <end position="439"/>
    </location>
</feature>
<evidence type="ECO:0000256" key="4">
    <source>
        <dbReference type="ARBA" id="ARBA00023242"/>
    </source>
</evidence>
<evidence type="ECO:0000256" key="5">
    <source>
        <dbReference type="SAM" id="MobiDB-lite"/>
    </source>
</evidence>
<evidence type="ECO:0000259" key="6">
    <source>
        <dbReference type="PROSITE" id="PS50191"/>
    </source>
</evidence>
<dbReference type="InterPro" id="IPR041499">
    <property type="entry name" value="Tfc1/Sfc1_N"/>
</dbReference>
<protein>
    <recommendedName>
        <fullName evidence="6">CRAL-TRIO domain-containing protein</fullName>
    </recommendedName>
</protein>
<comment type="subcellular location">
    <subcellularLocation>
        <location evidence="1">Nucleus</location>
    </subcellularLocation>
</comment>
<dbReference type="Pfam" id="PF17682">
    <property type="entry name" value="Tau95_N"/>
    <property type="match status" value="1"/>
</dbReference>
<dbReference type="InterPro" id="IPR011074">
    <property type="entry name" value="CRAL/TRIO_N_dom"/>
</dbReference>
<feature type="domain" description="CRAL-TRIO" evidence="6">
    <location>
        <begin position="601"/>
        <end position="764"/>
    </location>
</feature>
<gene>
    <name evidence="7" type="ORF">LNINA_LOCUS3943</name>
</gene>
<dbReference type="Pfam" id="PF09734">
    <property type="entry name" value="Tau95"/>
    <property type="match status" value="1"/>
</dbReference>
<dbReference type="PANTHER" id="PTHR13230:SF5">
    <property type="entry name" value="GENERAL TRANSCRIPTION FACTOR 3C POLYPEPTIDE 5"/>
    <property type="match status" value="1"/>
</dbReference>
<dbReference type="GO" id="GO:0000127">
    <property type="term" value="C:transcription factor TFIIIC complex"/>
    <property type="evidence" value="ECO:0007669"/>
    <property type="project" value="InterPro"/>
</dbReference>
<dbReference type="InterPro" id="IPR019136">
    <property type="entry name" value="TF_IIIC_su-5_HTH"/>
</dbReference>
<dbReference type="Gene3D" id="1.20.5.1200">
    <property type="entry name" value="Alpha-tocopherol transfer"/>
    <property type="match status" value="1"/>
</dbReference>
<dbReference type="GO" id="GO:0006384">
    <property type="term" value="P:transcription initiation at RNA polymerase III promoter"/>
    <property type="evidence" value="ECO:0007669"/>
    <property type="project" value="InterPro"/>
</dbReference>
<dbReference type="InterPro" id="IPR042536">
    <property type="entry name" value="TFIIIC_tauA_Sfc1"/>
</dbReference>
<evidence type="ECO:0000256" key="2">
    <source>
        <dbReference type="ARBA" id="ARBA00023125"/>
    </source>
</evidence>
<proteinExistence type="predicted"/>
<feature type="region of interest" description="Disordered" evidence="5">
    <location>
        <begin position="427"/>
        <end position="446"/>
    </location>
</feature>
<dbReference type="PRINTS" id="PR00180">
    <property type="entry name" value="CRETINALDHBP"/>
</dbReference>
<accession>A0AAV1J430</accession>
<keyword evidence="2" id="KW-0238">DNA-binding</keyword>
<dbReference type="PROSITE" id="PS50191">
    <property type="entry name" value="CRAL_TRIO"/>
    <property type="match status" value="1"/>
</dbReference>
<dbReference type="GO" id="GO:0005634">
    <property type="term" value="C:nucleus"/>
    <property type="evidence" value="ECO:0007669"/>
    <property type="project" value="UniProtKB-SubCell"/>
</dbReference>
<keyword evidence="8" id="KW-1185">Reference proteome</keyword>
<evidence type="ECO:0000313" key="7">
    <source>
        <dbReference type="EMBL" id="CAK1544176.1"/>
    </source>
</evidence>
<dbReference type="Proteomes" id="UP001497472">
    <property type="component" value="Unassembled WGS sequence"/>
</dbReference>
<keyword evidence="3" id="KW-0804">Transcription</keyword>
<dbReference type="Pfam" id="PF00650">
    <property type="entry name" value="CRAL_TRIO"/>
    <property type="match status" value="1"/>
</dbReference>
<name>A0AAV1J430_9NEOP</name>
<dbReference type="SUPFAM" id="SSF52087">
    <property type="entry name" value="CRAL/TRIO domain"/>
    <property type="match status" value="1"/>
</dbReference>
<dbReference type="EMBL" id="CAVLEF010000005">
    <property type="protein sequence ID" value="CAK1544176.1"/>
    <property type="molecule type" value="Genomic_DNA"/>
</dbReference>
<evidence type="ECO:0000313" key="8">
    <source>
        <dbReference type="Proteomes" id="UP001497472"/>
    </source>
</evidence>
<comment type="caution">
    <text evidence="7">The sequence shown here is derived from an EMBL/GenBank/DDBJ whole genome shotgun (WGS) entry which is preliminary data.</text>
</comment>
<dbReference type="GO" id="GO:0001002">
    <property type="term" value="F:RNA polymerase III type 1 promoter sequence-specific DNA binding"/>
    <property type="evidence" value="ECO:0007669"/>
    <property type="project" value="TreeGrafter"/>
</dbReference>
<dbReference type="PANTHER" id="PTHR13230">
    <property type="entry name" value="GENERAL TRANSCRIPTION FACTOR IIIC, POLYPEPTIDE 5"/>
    <property type="match status" value="1"/>
</dbReference>
<dbReference type="Gene3D" id="1.10.8.20">
    <property type="entry name" value="N-terminal domain of phosphatidylinositol transfer protein sec14p"/>
    <property type="match status" value="1"/>
</dbReference>
<evidence type="ECO:0000256" key="1">
    <source>
        <dbReference type="ARBA" id="ARBA00004123"/>
    </source>
</evidence>
<dbReference type="InterPro" id="IPR036865">
    <property type="entry name" value="CRAL-TRIO_dom_sf"/>
</dbReference>
<dbReference type="GO" id="GO:0001003">
    <property type="term" value="F:RNA polymerase III type 2 promoter sequence-specific DNA binding"/>
    <property type="evidence" value="ECO:0007669"/>
    <property type="project" value="TreeGrafter"/>
</dbReference>
<dbReference type="InterPro" id="IPR040454">
    <property type="entry name" value="TF_IIIC_Tfc1/Sfc1"/>
</dbReference>
<dbReference type="SMART" id="SM01100">
    <property type="entry name" value="CRAL_TRIO_N"/>
    <property type="match status" value="1"/>
</dbReference>
<dbReference type="InterPro" id="IPR001251">
    <property type="entry name" value="CRAL-TRIO_dom"/>
</dbReference>
<dbReference type="SUPFAM" id="SSF46938">
    <property type="entry name" value="CRAL/TRIO N-terminal domain"/>
    <property type="match status" value="1"/>
</dbReference>
<dbReference type="InterPro" id="IPR036273">
    <property type="entry name" value="CRAL/TRIO_N_dom_sf"/>
</dbReference>
<dbReference type="Gene3D" id="3.30.200.160">
    <property type="entry name" value="TFIIIC, subcomplex tauA, subunit Sfc1, barrel domain"/>
    <property type="match status" value="1"/>
</dbReference>
<evidence type="ECO:0000256" key="3">
    <source>
        <dbReference type="ARBA" id="ARBA00023163"/>
    </source>
</evidence>
<sequence length="794" mass="91703">MDSNNGFNKELVCVLFPGNVKNDNKAIQCMGGIKTISQICTQQSKKQLTLTFQPDNPSVKKINGEVKPAAGILLKVKVKKSNENGNIKREVISTSVMGHIKRMYKFEAMCDFQYLPVVNTSKPECLLDKIIPCGLDELSFMEGPAPLHIVPGNFVRFDKPMNYFYMDKKVYSVKNEEQPLMSVSAKDEVHKMRSERSLPIPRYIFNLIDDLPTEPHEYFVEYMNSKTAVSPQLKEEYNTVKKMFDERPVWSFNHIKHHTKIRSANLKIILPCLALYNKNGPWRMLWIKFGYDPRKDPYARYYQTLDFRLRHTAGVYSCVTQDHLNVKKDRVKRWPLDESSEEVIPEGAVYFKPNTLPPQRQIFYMYCDVQIPEVQEILAVEPPTGYLCHVNRGWLAVDTAHICRDIIFKYIKQNVMNKSTDLKFEEASSDEDLDSDEEASSSADITQGHEATALSAVYITARELRARAFASIFRALHVSRSISRPLSFLPARAIHYACEVPKMTSTDFRLERNVELLPETKALAEKELRETPERVKEALERLKELLKENKDIYFGEDDEILTIFLRPCKWYPESALALMRRVAEFKKENACLLDGLLPEHEMDAFLDHKVVNVLKGRDHKGRRVLVVNVGGTWDPKKVTADQLFRLFYLIHEAAMLEPESQVRGTVVIMDFHNMGWSQTMGLTPSFSKRLLTFIQDAMPIRLKEVHFVKEPMIFNVVWKMFKPLIREKLKNRIFFHGTKMASLHKHLDASHLPADYGGELPAIDYSGADWYPVINELQPHIDNWNSYGFVKTSK</sequence>
<dbReference type="SMART" id="SM00516">
    <property type="entry name" value="SEC14"/>
    <property type="match status" value="1"/>
</dbReference>
<dbReference type="AlphaFoldDB" id="A0AAV1J430"/>